<dbReference type="EMBL" id="CAJNNV010033441">
    <property type="protein sequence ID" value="CAE8643815.1"/>
    <property type="molecule type" value="Genomic_DNA"/>
</dbReference>
<keyword evidence="2" id="KW-0677">Repeat</keyword>
<dbReference type="InterPro" id="IPR001611">
    <property type="entry name" value="Leu-rich_rpt"/>
</dbReference>
<dbReference type="PROSITE" id="PS51450">
    <property type="entry name" value="LRR"/>
    <property type="match status" value="8"/>
</dbReference>
<evidence type="ECO:0000256" key="1">
    <source>
        <dbReference type="ARBA" id="ARBA00022614"/>
    </source>
</evidence>
<dbReference type="InterPro" id="IPR032675">
    <property type="entry name" value="LRR_dom_sf"/>
</dbReference>
<dbReference type="SMART" id="SM00365">
    <property type="entry name" value="LRR_SD22"/>
    <property type="match status" value="10"/>
</dbReference>
<gene>
    <name evidence="4" type="ORF">PGLA1383_LOCUS58117</name>
</gene>
<name>A0A813I2E6_POLGL</name>
<dbReference type="PANTHER" id="PTHR46652:SF3">
    <property type="entry name" value="LEUCINE-RICH REPEAT-CONTAINING PROTEIN 9"/>
    <property type="match status" value="1"/>
</dbReference>
<keyword evidence="5" id="KW-1185">Reference proteome</keyword>
<keyword evidence="1" id="KW-0433">Leucine-rich repeat</keyword>
<dbReference type="InterPro" id="IPR003591">
    <property type="entry name" value="Leu-rich_rpt_typical-subtyp"/>
</dbReference>
<dbReference type="Proteomes" id="UP000654075">
    <property type="component" value="Unassembled WGS sequence"/>
</dbReference>
<protein>
    <recommendedName>
        <fullName evidence="6">Protein phosphatase 1 regulatory subunit 7</fullName>
    </recommendedName>
</protein>
<dbReference type="Pfam" id="PF14580">
    <property type="entry name" value="LRR_9"/>
    <property type="match status" value="1"/>
</dbReference>
<dbReference type="OMA" id="KLCLVNN"/>
<feature type="region of interest" description="Disordered" evidence="3">
    <location>
        <begin position="311"/>
        <end position="332"/>
    </location>
</feature>
<reference evidence="4" key="1">
    <citation type="submission" date="2021-02" db="EMBL/GenBank/DDBJ databases">
        <authorList>
            <person name="Dougan E. K."/>
            <person name="Rhodes N."/>
            <person name="Thang M."/>
            <person name="Chan C."/>
        </authorList>
    </citation>
    <scope>NUCLEOTIDE SEQUENCE</scope>
</reference>
<comment type="caution">
    <text evidence="4">The sequence shown here is derived from an EMBL/GenBank/DDBJ whole genome shotgun (WGS) entry which is preliminary data.</text>
</comment>
<accession>A0A813I2E6</accession>
<dbReference type="SUPFAM" id="SSF52058">
    <property type="entry name" value="L domain-like"/>
    <property type="match status" value="2"/>
</dbReference>
<dbReference type="Gene3D" id="3.80.10.10">
    <property type="entry name" value="Ribonuclease Inhibitor"/>
    <property type="match status" value="6"/>
</dbReference>
<evidence type="ECO:0000256" key="2">
    <source>
        <dbReference type="ARBA" id="ARBA00022737"/>
    </source>
</evidence>
<dbReference type="Pfam" id="PF12799">
    <property type="entry name" value="LRR_4"/>
    <property type="match status" value="2"/>
</dbReference>
<organism evidence="4 5">
    <name type="scientific">Polarella glacialis</name>
    <name type="common">Dinoflagellate</name>
    <dbReference type="NCBI Taxonomy" id="89957"/>
    <lineage>
        <taxon>Eukaryota</taxon>
        <taxon>Sar</taxon>
        <taxon>Alveolata</taxon>
        <taxon>Dinophyceae</taxon>
        <taxon>Suessiales</taxon>
        <taxon>Suessiaceae</taxon>
        <taxon>Polarella</taxon>
    </lineage>
</organism>
<evidence type="ECO:0000313" key="4">
    <source>
        <dbReference type="EMBL" id="CAE8643815.1"/>
    </source>
</evidence>
<evidence type="ECO:0000313" key="5">
    <source>
        <dbReference type="Proteomes" id="UP000654075"/>
    </source>
</evidence>
<dbReference type="InterPro" id="IPR025875">
    <property type="entry name" value="Leu-rich_rpt_4"/>
</dbReference>
<dbReference type="Pfam" id="PF13516">
    <property type="entry name" value="LRR_6"/>
    <property type="match status" value="1"/>
</dbReference>
<dbReference type="PANTHER" id="PTHR46652">
    <property type="entry name" value="LEUCINE-RICH REPEAT AND IQ DOMAIN-CONTAINING PROTEIN 1-RELATED"/>
    <property type="match status" value="1"/>
</dbReference>
<dbReference type="InterPro" id="IPR050836">
    <property type="entry name" value="SDS22/Internalin_LRR"/>
</dbReference>
<dbReference type="SMART" id="SM00369">
    <property type="entry name" value="LRR_TYP"/>
    <property type="match status" value="10"/>
</dbReference>
<sequence>MSANDPGDGAPWQDQRSASAKEAFLHLCAANGLKEEDLARPEKVTSIEMVLDDYCCMETLENFPKLKSVVLIQQAIQKLEGLTTCIELERLLLNENLIEKVEGLQNCAKLKKLYLSTNNIKDIGNGLEGLRSLEVLWIAGNQLTCLQGLQNASNLLEVNAASNQLTTIIGCFDQNLKLRSINLAGNRICSFKEVLDVARLRHLEQMNFSDPDWGENPICFLCNYQTYTLYHLSTLQVHDCMNVGPEEHRASEAAFSKKRLYYNMRIKMLKRQAADAIRSAKTLDEERRASIGRDLAAADNTLRRANAFQLARRDNAPEARPPQAEDPAESQDRQALVRRLQLNQVELEDTNAAWNSFSTAVHGERDAQIRALLLELQTGGNVRFEQGTPETDPWAAQIEDLVKGRFRAEEFSRFGILDLKVQSVTRLHHRSLRIRFEELLERLDDNGQKQVDHLFYVPDPRRAEEDLQSVAEEGLGEASPSSSSRPPRIILTNSVSIAEVARLDHYAKTEMGQASSRAVRRIARLQRERQTVAAGGSVATVDLLEDQASSSLVLPPVCSGVLMICSVFMAEQQSDNPPCFDGVAGDARELWANEPSTLPPAGPDLPGGDRHPRVLYRTRESDPKQKVWSVPWPELVLPEFLVEFDYQQMSEASHMQVKPRQAELGASIGRLLRDFAFFAKLGVEEQSSRTSANREEDVPIGQDSVLQHWPQALPELPTIERFEPSMWCQPLLMLLAVPQPESFSGLRVLNLHGRKLRRIEASTLQLLTGLETLILSFNSIESMGVIPQCQTLTTLDVSHNLMQKVSSMVGFPSLLRLDLSWNLLLSLEPLSILQRDVPQLEHLVILGNTATRGDNGRLMAIAKLSCLRTFDDQKVTPEEVEKGKASNSEHPQITEALLMQRSFVAPSKASVGGSTEARRPPLPGSLGYDPEKDRVCALLGQGGGGSSPSRMSTANWRSQVEVVDLRGLDLTDLSGLSNFPRCQSLRLCDNQLTGLDGLRGCPRLEELSVERNCLSNLSGLSHLQDLRRLDAGCNQITDVLDLQKLGKLCQLSLEDNFVDSLDTFAQLYGLMELYLSNNVVEELRSILLLKQLPKLIILDLSGNDLCSAPDYRLYTIFHLRKLKVLDGLPVTQAEQQEADHKFSGRVTMELLEDKLGPSPSCYTFRTVDLSGQGIRELGQLLNDDIFPSLRELILDGNPFSDIRNVGPLSKLLVLRMNKTRIDLEKGMLGDGDACGGIGTFPQLQVLEMGQSGITDISYFSQFPLQSLRILHLPGNDITKIEGLSNLEQLRELVIDKNKVKQLPA</sequence>
<evidence type="ECO:0000256" key="3">
    <source>
        <dbReference type="SAM" id="MobiDB-lite"/>
    </source>
</evidence>
<dbReference type="OrthoDB" id="1517790at2759"/>
<dbReference type="SUPFAM" id="SSF52075">
    <property type="entry name" value="Outer arm dynein light chain 1"/>
    <property type="match status" value="1"/>
</dbReference>
<proteinExistence type="predicted"/>
<evidence type="ECO:0008006" key="6">
    <source>
        <dbReference type="Google" id="ProtNLM"/>
    </source>
</evidence>